<dbReference type="EMBL" id="VGLS01000426">
    <property type="protein sequence ID" value="MBM3224873.1"/>
    <property type="molecule type" value="Genomic_DNA"/>
</dbReference>
<name>A0A937W292_UNCTE</name>
<sequence length="131" mass="14719">MARPATLAGVAQRRKQGEDWSRLLREFLDVFYAALPSGEAAACLAEAPAPLDDPQEHAMLGAIGEHLARRWGLIIPIWTEDPSRFLTRPYFTTPLEGLKALLLVESPLAFRRRLIFTEAEPLRRARMPVTV</sequence>
<protein>
    <submittedName>
        <fullName evidence="1">Uncharacterized protein</fullName>
    </submittedName>
</protein>
<reference evidence="1" key="1">
    <citation type="submission" date="2019-03" db="EMBL/GenBank/DDBJ databases">
        <title>Lake Tanganyika Metagenome-Assembled Genomes (MAGs).</title>
        <authorList>
            <person name="Tran P."/>
        </authorList>
    </citation>
    <scope>NUCLEOTIDE SEQUENCE</scope>
    <source>
        <strain evidence="1">K_DeepCast_65m_m2_066</strain>
    </source>
</reference>
<evidence type="ECO:0000313" key="1">
    <source>
        <dbReference type="EMBL" id="MBM3224873.1"/>
    </source>
</evidence>
<dbReference type="AlphaFoldDB" id="A0A937W292"/>
<dbReference type="Proteomes" id="UP000712673">
    <property type="component" value="Unassembled WGS sequence"/>
</dbReference>
<proteinExistence type="predicted"/>
<accession>A0A937W292</accession>
<gene>
    <name evidence="1" type="ORF">FJZ47_13860</name>
</gene>
<comment type="caution">
    <text evidence="1">The sequence shown here is derived from an EMBL/GenBank/DDBJ whole genome shotgun (WGS) entry which is preliminary data.</text>
</comment>
<organism evidence="1 2">
    <name type="scientific">Tectimicrobiota bacterium</name>
    <dbReference type="NCBI Taxonomy" id="2528274"/>
    <lineage>
        <taxon>Bacteria</taxon>
        <taxon>Pseudomonadati</taxon>
        <taxon>Nitrospinota/Tectimicrobiota group</taxon>
        <taxon>Candidatus Tectimicrobiota</taxon>
    </lineage>
</organism>
<evidence type="ECO:0000313" key="2">
    <source>
        <dbReference type="Proteomes" id="UP000712673"/>
    </source>
</evidence>